<dbReference type="EMBL" id="JANSHE010003213">
    <property type="protein sequence ID" value="KAJ2987083.1"/>
    <property type="molecule type" value="Genomic_DNA"/>
</dbReference>
<reference evidence="1" key="1">
    <citation type="submission" date="2022-08" db="EMBL/GenBank/DDBJ databases">
        <title>Genome Sequence of Pycnoporus sanguineus.</title>
        <authorList>
            <person name="Buettner E."/>
        </authorList>
    </citation>
    <scope>NUCLEOTIDE SEQUENCE</scope>
    <source>
        <strain evidence="1">CG-C14</strain>
    </source>
</reference>
<organism evidence="1 2">
    <name type="scientific">Trametes sanguinea</name>
    <dbReference type="NCBI Taxonomy" id="158606"/>
    <lineage>
        <taxon>Eukaryota</taxon>
        <taxon>Fungi</taxon>
        <taxon>Dikarya</taxon>
        <taxon>Basidiomycota</taxon>
        <taxon>Agaricomycotina</taxon>
        <taxon>Agaricomycetes</taxon>
        <taxon>Polyporales</taxon>
        <taxon>Polyporaceae</taxon>
        <taxon>Trametes</taxon>
    </lineage>
</organism>
<accession>A0ACC1P6I7</accession>
<evidence type="ECO:0000313" key="1">
    <source>
        <dbReference type="EMBL" id="KAJ2987083.1"/>
    </source>
</evidence>
<gene>
    <name evidence="1" type="ORF">NUW54_g9534</name>
</gene>
<protein>
    <submittedName>
        <fullName evidence="1">Uncharacterized protein</fullName>
    </submittedName>
</protein>
<proteinExistence type="predicted"/>
<dbReference type="Proteomes" id="UP001144978">
    <property type="component" value="Unassembled WGS sequence"/>
</dbReference>
<evidence type="ECO:0000313" key="2">
    <source>
        <dbReference type="Proteomes" id="UP001144978"/>
    </source>
</evidence>
<sequence>MTKAALNMLAVKQKAERPDLTVITLCPGPVKTGIPSNDALPRQIADARRCLDMNKENGQLEPEESVAGILKVITAAQDHRERCLTAILPGKQKVLRFSAGLSEYNVNTMVLVQSRDLRIGARDACPCRAGYTERPRGMRLVPLATRHSPARAQVAEPVQDASGTLFLCPPCHATSAHAHVPTKREPVLDAAEDLDVILGLLLDEDVLGPAARLHGERVVNLCQRKVRISTTRKNSVAELGLARTGHQEGL</sequence>
<keyword evidence="2" id="KW-1185">Reference proteome</keyword>
<comment type="caution">
    <text evidence="1">The sequence shown here is derived from an EMBL/GenBank/DDBJ whole genome shotgun (WGS) entry which is preliminary data.</text>
</comment>
<name>A0ACC1P6I7_9APHY</name>